<evidence type="ECO:0000313" key="3">
    <source>
        <dbReference type="Proteomes" id="UP001200557"/>
    </source>
</evidence>
<gene>
    <name evidence="2" type="ORF">L0664_07135</name>
</gene>
<dbReference type="Proteomes" id="UP001200557">
    <property type="component" value="Unassembled WGS sequence"/>
</dbReference>
<feature type="transmembrane region" description="Helical" evidence="1">
    <location>
        <begin position="31"/>
        <end position="51"/>
    </location>
</feature>
<sequence length="56" mass="6039">MDMQDGIRPFAPAIGPDFVNRLAETYGGNVVGNWIIGLAVAVGVAIAIWTWRNPVQ</sequence>
<keyword evidence="3" id="KW-1185">Reference proteome</keyword>
<keyword evidence="1" id="KW-0812">Transmembrane</keyword>
<keyword evidence="1" id="KW-1133">Transmembrane helix</keyword>
<proteinExistence type="predicted"/>
<accession>A0ABS9CV78</accession>
<protein>
    <submittedName>
        <fullName evidence="2">Uncharacterized protein</fullName>
    </submittedName>
</protein>
<comment type="caution">
    <text evidence="2">The sequence shown here is derived from an EMBL/GenBank/DDBJ whole genome shotgun (WGS) entry which is preliminary data.</text>
</comment>
<keyword evidence="1" id="KW-0472">Membrane</keyword>
<dbReference type="EMBL" id="JAKGAQ010000002">
    <property type="protein sequence ID" value="MCF2870836.1"/>
    <property type="molecule type" value="Genomic_DNA"/>
</dbReference>
<reference evidence="2 3" key="1">
    <citation type="submission" date="2022-01" db="EMBL/GenBank/DDBJ databases">
        <title>Octadecabacter sp. nov., isolated from a marine alga.</title>
        <authorList>
            <person name="Jin M.S."/>
            <person name="Kim H.M."/>
            <person name="Han D.M."/>
            <person name="Jung J.J."/>
            <person name="Jeon C.O."/>
        </authorList>
    </citation>
    <scope>NUCLEOTIDE SEQUENCE [LARGE SCALE GENOMIC DNA]</scope>
    <source>
        <strain evidence="2 3">G9-8</strain>
    </source>
</reference>
<name>A0ABS9CV78_9RHOB</name>
<evidence type="ECO:0000313" key="2">
    <source>
        <dbReference type="EMBL" id="MCF2870836.1"/>
    </source>
</evidence>
<organism evidence="2 3">
    <name type="scientific">Octadecabacter dasysiphoniae</name>
    <dbReference type="NCBI Taxonomy" id="2909341"/>
    <lineage>
        <taxon>Bacteria</taxon>
        <taxon>Pseudomonadati</taxon>
        <taxon>Pseudomonadota</taxon>
        <taxon>Alphaproteobacteria</taxon>
        <taxon>Rhodobacterales</taxon>
        <taxon>Roseobacteraceae</taxon>
        <taxon>Octadecabacter</taxon>
    </lineage>
</organism>
<evidence type="ECO:0000256" key="1">
    <source>
        <dbReference type="SAM" id="Phobius"/>
    </source>
</evidence>
<dbReference type="RefSeq" id="WP_235224964.1">
    <property type="nucleotide sequence ID" value="NZ_JAKGAQ010000002.1"/>
</dbReference>